<dbReference type="AlphaFoldDB" id="A0AAP4VG90"/>
<dbReference type="EMBL" id="JAUJQS010000004">
    <property type="protein sequence ID" value="MDN7564330.1"/>
    <property type="molecule type" value="Genomic_DNA"/>
</dbReference>
<evidence type="ECO:0000313" key="2">
    <source>
        <dbReference type="Proteomes" id="UP001172109"/>
    </source>
</evidence>
<dbReference type="RefSeq" id="WP_137909789.1">
    <property type="nucleotide sequence ID" value="NZ_CADEUY010000005.1"/>
</dbReference>
<evidence type="ECO:0000313" key="1">
    <source>
        <dbReference type="EMBL" id="MDN7564330.1"/>
    </source>
</evidence>
<proteinExistence type="predicted"/>
<accession>A0AAP4VG90</accession>
<organism evidence="1 2">
    <name type="scientific">Burkholderia contaminans</name>
    <dbReference type="NCBI Taxonomy" id="488447"/>
    <lineage>
        <taxon>Bacteria</taxon>
        <taxon>Pseudomonadati</taxon>
        <taxon>Pseudomonadota</taxon>
        <taxon>Betaproteobacteria</taxon>
        <taxon>Burkholderiales</taxon>
        <taxon>Burkholderiaceae</taxon>
        <taxon>Burkholderia</taxon>
        <taxon>Burkholderia cepacia complex</taxon>
    </lineage>
</organism>
<dbReference type="Proteomes" id="UP001172109">
    <property type="component" value="Unassembled WGS sequence"/>
</dbReference>
<protein>
    <submittedName>
        <fullName evidence="1">Uncharacterized protein</fullName>
    </submittedName>
</protein>
<sequence>MPFAAVAGGLAAGVGGSLVSGLLSPGTSGGSGGGSYYVPTGLPTADSTWQSLLGNISNIFNSNGLGTPSINSLNNGIAASNQYGPAYQTAANQAGIGYTNAGNALTGLGNLDLMTQGNLLNAGQNVFQMGLDPQHALYDRTLNNVQQQVNASNSMYGLGSSAAGAGVANQALSNFNIDWQNNQLSRALQGLQGYTGAATTAGQYGQAGANALTQAPQYTLLGGSTPYNTAQTIAATPGSLESTYADFLNKAVYGPAEGIMGSIIPYMNYGQGAQSVPFQSQAQGAGAAGSLVSQGISGLGNAIQNAGGFGNFFNGTTGSFGGGDFSGAFTSSPYYSGGGNSYGFTMG</sequence>
<name>A0AAP4VG90_9BURK</name>
<gene>
    <name evidence="1" type="ORF">QZM56_07440</name>
</gene>
<comment type="caution">
    <text evidence="1">The sequence shown here is derived from an EMBL/GenBank/DDBJ whole genome shotgun (WGS) entry which is preliminary data.</text>
</comment>
<reference evidence="1" key="1">
    <citation type="submission" date="2023-07" db="EMBL/GenBank/DDBJ databases">
        <title>A collection of bacterial strains from the Burkholderia cepacia Research Laboratory and Repository.</title>
        <authorList>
            <person name="Lipuma J."/>
            <person name="Spilker T."/>
            <person name="Caverly L."/>
        </authorList>
    </citation>
    <scope>NUCLEOTIDE SEQUENCE</scope>
    <source>
        <strain evidence="1">AU44979</strain>
    </source>
</reference>